<organism evidence="1 2">
    <name type="scientific">Daejeonella lutea</name>
    <dbReference type="NCBI Taxonomy" id="572036"/>
    <lineage>
        <taxon>Bacteria</taxon>
        <taxon>Pseudomonadati</taxon>
        <taxon>Bacteroidota</taxon>
        <taxon>Sphingobacteriia</taxon>
        <taxon>Sphingobacteriales</taxon>
        <taxon>Sphingobacteriaceae</taxon>
        <taxon>Daejeonella</taxon>
    </lineage>
</organism>
<proteinExistence type="predicted"/>
<accession>A0A1T5EAJ2</accession>
<dbReference type="EMBL" id="FUYR01000003">
    <property type="protein sequence ID" value="SKB80974.1"/>
    <property type="molecule type" value="Genomic_DNA"/>
</dbReference>
<reference evidence="2" key="1">
    <citation type="submission" date="2017-02" db="EMBL/GenBank/DDBJ databases">
        <authorList>
            <person name="Varghese N."/>
            <person name="Submissions S."/>
        </authorList>
    </citation>
    <scope>NUCLEOTIDE SEQUENCE [LARGE SCALE GENOMIC DNA]</scope>
    <source>
        <strain evidence="2">DSM 22385</strain>
    </source>
</reference>
<dbReference type="PIRSF" id="PIRSF008546">
    <property type="entry name" value="UCP008546"/>
    <property type="match status" value="1"/>
</dbReference>
<dbReference type="InterPro" id="IPR036287">
    <property type="entry name" value="Rv1873-like_sf"/>
</dbReference>
<protein>
    <submittedName>
        <fullName evidence="1">Uncharacterized protein, DUF1810 family</fullName>
    </submittedName>
</protein>
<name>A0A1T5EAJ2_9SPHI</name>
<dbReference type="InterPro" id="IPR014937">
    <property type="entry name" value="DUF1810"/>
</dbReference>
<dbReference type="SUPFAM" id="SSF140736">
    <property type="entry name" value="Rv1873-like"/>
    <property type="match status" value="1"/>
</dbReference>
<dbReference type="Proteomes" id="UP000189981">
    <property type="component" value="Unassembled WGS sequence"/>
</dbReference>
<evidence type="ECO:0000313" key="2">
    <source>
        <dbReference type="Proteomes" id="UP000189981"/>
    </source>
</evidence>
<evidence type="ECO:0000313" key="1">
    <source>
        <dbReference type="EMBL" id="SKB80974.1"/>
    </source>
</evidence>
<keyword evidence="2" id="KW-1185">Reference proteome</keyword>
<sequence length="145" mass="16119">MAVMTTQEFGPFYTAQKHNFARAFSEVKDGKKMSHWMWFIFPQLAGLGSSEMAQLYAIQDIAEAKAYLNDPVLGERLVSISKQVLVHGDKTASEIFGTPDDLKLRSSMTLFSLVPGTNPVFQEVLNMFYGGEPDPRTIALLNQGP</sequence>
<gene>
    <name evidence="1" type="ORF">SAMN05661099_2837</name>
</gene>
<dbReference type="Gene3D" id="1.25.40.380">
    <property type="entry name" value="Protein of unknown function DUF1810"/>
    <property type="match status" value="1"/>
</dbReference>
<dbReference type="Pfam" id="PF08837">
    <property type="entry name" value="DUF1810"/>
    <property type="match status" value="1"/>
</dbReference>
<dbReference type="AlphaFoldDB" id="A0A1T5EAJ2"/>